<dbReference type="PANTHER" id="PTHR30349">
    <property type="entry name" value="PHAGE INTEGRASE-RELATED"/>
    <property type="match status" value="1"/>
</dbReference>
<protein>
    <submittedName>
        <fullName evidence="5">Tyrosine-type recombinase/integrase</fullName>
    </submittedName>
</protein>
<dbReference type="EMBL" id="JBGUBD010000011">
    <property type="protein sequence ID" value="MFA9479731.1"/>
    <property type="molecule type" value="Genomic_DNA"/>
</dbReference>
<dbReference type="InterPro" id="IPR013762">
    <property type="entry name" value="Integrase-like_cat_sf"/>
</dbReference>
<evidence type="ECO:0000313" key="6">
    <source>
        <dbReference type="Proteomes" id="UP001575105"/>
    </source>
</evidence>
<comment type="caution">
    <text evidence="5">The sequence shown here is derived from an EMBL/GenBank/DDBJ whole genome shotgun (WGS) entry which is preliminary data.</text>
</comment>
<evidence type="ECO:0000256" key="2">
    <source>
        <dbReference type="ARBA" id="ARBA00023125"/>
    </source>
</evidence>
<proteinExistence type="inferred from homology"/>
<dbReference type="Proteomes" id="UP001575105">
    <property type="component" value="Unassembled WGS sequence"/>
</dbReference>
<evidence type="ECO:0000256" key="1">
    <source>
        <dbReference type="ARBA" id="ARBA00008857"/>
    </source>
</evidence>
<dbReference type="PROSITE" id="PS51898">
    <property type="entry name" value="TYR_RECOMBINASE"/>
    <property type="match status" value="1"/>
</dbReference>
<dbReference type="CDD" id="cd00397">
    <property type="entry name" value="DNA_BRE_C"/>
    <property type="match status" value="1"/>
</dbReference>
<dbReference type="PANTHER" id="PTHR30349:SF41">
    <property type="entry name" value="INTEGRASE_RECOMBINASE PROTEIN MJ0367-RELATED"/>
    <property type="match status" value="1"/>
</dbReference>
<dbReference type="Gene3D" id="1.10.443.10">
    <property type="entry name" value="Intergrase catalytic core"/>
    <property type="match status" value="1"/>
</dbReference>
<evidence type="ECO:0000259" key="4">
    <source>
        <dbReference type="PROSITE" id="PS51898"/>
    </source>
</evidence>
<dbReference type="InterPro" id="IPR002104">
    <property type="entry name" value="Integrase_catalytic"/>
</dbReference>
<accession>A0ABV4U7Z1</accession>
<gene>
    <name evidence="5" type="ORF">ACERK3_15700</name>
</gene>
<dbReference type="InterPro" id="IPR050090">
    <property type="entry name" value="Tyrosine_recombinase_XerCD"/>
</dbReference>
<keyword evidence="6" id="KW-1185">Reference proteome</keyword>
<evidence type="ECO:0000256" key="3">
    <source>
        <dbReference type="ARBA" id="ARBA00023172"/>
    </source>
</evidence>
<sequence length="211" mass="23337">MNTATHWKVDVTKILCRSEITTVLADLKRKEPRSVNTRQNLIIFRLSTCCGLRASEIVGLNLGDLRVGVTRPYINVRRTIAKGDKARRVPLWWDAGTLADLEAWKVHRQANGASAGDPLICTQCRGNEGKRLDRFNLRKRFLAACSCLGDDRVADLTIHHGRHSFVSHALAGGRSLAEVRDAAGHSNVAITSIYTHVAVDDEGETGHLFVF</sequence>
<dbReference type="SUPFAM" id="SSF56349">
    <property type="entry name" value="DNA breaking-rejoining enzymes"/>
    <property type="match status" value="1"/>
</dbReference>
<keyword evidence="3" id="KW-0233">DNA recombination</keyword>
<reference evidence="5 6" key="1">
    <citation type="submission" date="2024-08" db="EMBL/GenBank/DDBJ databases">
        <title>Whole-genome sequencing of halo(alkali)philic microorganisms from hypersaline lakes.</title>
        <authorList>
            <person name="Sorokin D.Y."/>
            <person name="Merkel A.Y."/>
            <person name="Messina E."/>
            <person name="Yakimov M."/>
        </authorList>
    </citation>
    <scope>NUCLEOTIDE SEQUENCE [LARGE SCALE GENOMIC DNA]</scope>
    <source>
        <strain evidence="5 6">AB-hyl4</strain>
    </source>
</reference>
<feature type="domain" description="Tyr recombinase" evidence="4">
    <location>
        <begin position="10"/>
        <end position="207"/>
    </location>
</feature>
<evidence type="ECO:0000313" key="5">
    <source>
        <dbReference type="EMBL" id="MFA9479731.1"/>
    </source>
</evidence>
<dbReference type="RefSeq" id="WP_425346654.1">
    <property type="nucleotide sequence ID" value="NZ_JBGUBD010000011.1"/>
</dbReference>
<dbReference type="InterPro" id="IPR011010">
    <property type="entry name" value="DNA_brk_join_enz"/>
</dbReference>
<keyword evidence="2" id="KW-0238">DNA-binding</keyword>
<name>A0ABV4U7Z1_9BACT</name>
<dbReference type="Pfam" id="PF00589">
    <property type="entry name" value="Phage_integrase"/>
    <property type="match status" value="1"/>
</dbReference>
<organism evidence="5 6">
    <name type="scientific">Natronomicrosphaera hydrolytica</name>
    <dbReference type="NCBI Taxonomy" id="3242702"/>
    <lineage>
        <taxon>Bacteria</taxon>
        <taxon>Pseudomonadati</taxon>
        <taxon>Planctomycetota</taxon>
        <taxon>Phycisphaerae</taxon>
        <taxon>Phycisphaerales</taxon>
        <taxon>Phycisphaeraceae</taxon>
        <taxon>Natronomicrosphaera</taxon>
    </lineage>
</organism>
<comment type="similarity">
    <text evidence="1">Belongs to the 'phage' integrase family.</text>
</comment>